<dbReference type="Proteomes" id="UP000216361">
    <property type="component" value="Unassembled WGS sequence"/>
</dbReference>
<reference evidence="6 7" key="1">
    <citation type="submission" date="2017-07" db="EMBL/GenBank/DDBJ databases">
        <title>Elstera cyanobacteriorum sp. nov., a novel bacterium isolated from cyanobacterial aggregates in a eutrophic lake.</title>
        <authorList>
            <person name="Cai H."/>
        </authorList>
    </citation>
    <scope>NUCLEOTIDE SEQUENCE [LARGE SCALE GENOMIC DNA]</scope>
    <source>
        <strain evidence="6 7">TH019</strain>
    </source>
</reference>
<dbReference type="PRINTS" id="PR00040">
    <property type="entry name" value="HTHMERR"/>
</dbReference>
<feature type="region of interest" description="Disordered" evidence="4">
    <location>
        <begin position="121"/>
        <end position="143"/>
    </location>
</feature>
<dbReference type="OrthoDB" id="9802944at2"/>
<evidence type="ECO:0000256" key="1">
    <source>
        <dbReference type="ARBA" id="ARBA00023015"/>
    </source>
</evidence>
<dbReference type="InterPro" id="IPR015358">
    <property type="entry name" value="Tscrpt_reg_MerR_DNA-bd"/>
</dbReference>
<feature type="domain" description="HTH merR-type" evidence="5">
    <location>
        <begin position="1"/>
        <end position="69"/>
    </location>
</feature>
<dbReference type="EMBL" id="NOXS01000033">
    <property type="protein sequence ID" value="OYQ17974.1"/>
    <property type="molecule type" value="Genomic_DNA"/>
</dbReference>
<dbReference type="GO" id="GO:0003677">
    <property type="term" value="F:DNA binding"/>
    <property type="evidence" value="ECO:0007669"/>
    <property type="project" value="UniProtKB-KW"/>
</dbReference>
<accession>A0A255XNN4</accession>
<proteinExistence type="predicted"/>
<protein>
    <submittedName>
        <fullName evidence="6">MerR family transcriptional regulator</fullName>
    </submittedName>
</protein>
<dbReference type="Pfam" id="PF09278">
    <property type="entry name" value="MerR-DNA-bind"/>
    <property type="match status" value="1"/>
</dbReference>
<keyword evidence="1" id="KW-0805">Transcription regulation</keyword>
<dbReference type="Pfam" id="PF00376">
    <property type="entry name" value="MerR"/>
    <property type="match status" value="1"/>
</dbReference>
<dbReference type="PROSITE" id="PS00552">
    <property type="entry name" value="HTH_MERR_1"/>
    <property type="match status" value="1"/>
</dbReference>
<keyword evidence="2" id="KW-0238">DNA-binding</keyword>
<evidence type="ECO:0000259" key="5">
    <source>
        <dbReference type="PROSITE" id="PS50937"/>
    </source>
</evidence>
<gene>
    <name evidence="6" type="ORF">CHR90_13465</name>
</gene>
<comment type="caution">
    <text evidence="6">The sequence shown here is derived from an EMBL/GenBank/DDBJ whole genome shotgun (WGS) entry which is preliminary data.</text>
</comment>
<organism evidence="6 7">
    <name type="scientific">Elstera cyanobacteriorum</name>
    <dbReference type="NCBI Taxonomy" id="2022747"/>
    <lineage>
        <taxon>Bacteria</taxon>
        <taxon>Pseudomonadati</taxon>
        <taxon>Pseudomonadota</taxon>
        <taxon>Alphaproteobacteria</taxon>
        <taxon>Rhodospirillales</taxon>
        <taxon>Rhodospirillaceae</taxon>
        <taxon>Elstera</taxon>
    </lineage>
</organism>
<keyword evidence="7" id="KW-1185">Reference proteome</keyword>
<sequence length="143" mass="15744">MKIGELAARCGLSVHTLRYYERIGLLPRADRDSGQRRDYDSGILVWLGFLGRLKTTGMSIQKMLAYARLRAAGPGTSAARREMLIAHRAEVAAKIADLTDCLTVLDRKIADYTAALAEQEIGHDPDPCPGLSLSPRPRPVDRN</sequence>
<evidence type="ECO:0000256" key="4">
    <source>
        <dbReference type="SAM" id="MobiDB-lite"/>
    </source>
</evidence>
<dbReference type="CDD" id="cd01109">
    <property type="entry name" value="HTH_YyaN"/>
    <property type="match status" value="1"/>
</dbReference>
<evidence type="ECO:0000313" key="7">
    <source>
        <dbReference type="Proteomes" id="UP000216361"/>
    </source>
</evidence>
<evidence type="ECO:0000256" key="3">
    <source>
        <dbReference type="ARBA" id="ARBA00023163"/>
    </source>
</evidence>
<evidence type="ECO:0000256" key="2">
    <source>
        <dbReference type="ARBA" id="ARBA00023125"/>
    </source>
</evidence>
<keyword evidence="3" id="KW-0804">Transcription</keyword>
<dbReference type="SUPFAM" id="SSF46955">
    <property type="entry name" value="Putative DNA-binding domain"/>
    <property type="match status" value="1"/>
</dbReference>
<dbReference type="InterPro" id="IPR009061">
    <property type="entry name" value="DNA-bd_dom_put_sf"/>
</dbReference>
<dbReference type="PANTHER" id="PTHR30204:SF98">
    <property type="entry name" value="HTH-TYPE TRANSCRIPTIONAL REGULATOR ADHR"/>
    <property type="match status" value="1"/>
</dbReference>
<name>A0A255XNN4_9PROT</name>
<evidence type="ECO:0000313" key="6">
    <source>
        <dbReference type="EMBL" id="OYQ17974.1"/>
    </source>
</evidence>
<dbReference type="SMART" id="SM00422">
    <property type="entry name" value="HTH_MERR"/>
    <property type="match status" value="1"/>
</dbReference>
<dbReference type="GO" id="GO:0003700">
    <property type="term" value="F:DNA-binding transcription factor activity"/>
    <property type="evidence" value="ECO:0007669"/>
    <property type="project" value="InterPro"/>
</dbReference>
<dbReference type="InterPro" id="IPR000551">
    <property type="entry name" value="MerR-type_HTH_dom"/>
</dbReference>
<dbReference type="AlphaFoldDB" id="A0A255XNN4"/>
<dbReference type="InterPro" id="IPR047057">
    <property type="entry name" value="MerR_fam"/>
</dbReference>
<dbReference type="PANTHER" id="PTHR30204">
    <property type="entry name" value="REDOX-CYCLING DRUG-SENSING TRANSCRIPTIONAL ACTIVATOR SOXR"/>
    <property type="match status" value="1"/>
</dbReference>
<dbReference type="PROSITE" id="PS50937">
    <property type="entry name" value="HTH_MERR_2"/>
    <property type="match status" value="1"/>
</dbReference>
<dbReference type="Gene3D" id="1.10.1660.10">
    <property type="match status" value="1"/>
</dbReference>
<dbReference type="RefSeq" id="WP_094409536.1">
    <property type="nucleotide sequence ID" value="NZ_BMJZ01000002.1"/>
</dbReference>